<dbReference type="Proteomes" id="UP000663852">
    <property type="component" value="Unassembled WGS sequence"/>
</dbReference>
<evidence type="ECO:0000313" key="5">
    <source>
        <dbReference type="EMBL" id="CAF1420060.1"/>
    </source>
</evidence>
<accession>A0A814RT72</accession>
<dbReference type="EMBL" id="CAJNOJ010000368">
    <property type="protein sequence ID" value="CAF1420060.1"/>
    <property type="molecule type" value="Genomic_DNA"/>
</dbReference>
<name>A0A814RT72_ADIRI</name>
<dbReference type="InterPro" id="IPR001258">
    <property type="entry name" value="NHL_repeat"/>
</dbReference>
<organism evidence="4 6">
    <name type="scientific">Adineta ricciae</name>
    <name type="common">Rotifer</name>
    <dbReference type="NCBI Taxonomy" id="249248"/>
    <lineage>
        <taxon>Eukaryota</taxon>
        <taxon>Metazoa</taxon>
        <taxon>Spiralia</taxon>
        <taxon>Gnathifera</taxon>
        <taxon>Rotifera</taxon>
        <taxon>Eurotatoria</taxon>
        <taxon>Bdelloidea</taxon>
        <taxon>Adinetida</taxon>
        <taxon>Adinetidae</taxon>
        <taxon>Adineta</taxon>
    </lineage>
</organism>
<reference evidence="4" key="1">
    <citation type="submission" date="2021-02" db="EMBL/GenBank/DDBJ databases">
        <authorList>
            <person name="Nowell W R."/>
        </authorList>
    </citation>
    <scope>NUCLEOTIDE SEQUENCE</scope>
</reference>
<dbReference type="PROSITE" id="PS51125">
    <property type="entry name" value="NHL"/>
    <property type="match status" value="1"/>
</dbReference>
<feature type="repeat" description="NHL" evidence="2">
    <location>
        <begin position="265"/>
        <end position="308"/>
    </location>
</feature>
<protein>
    <recommendedName>
        <fullName evidence="7">NHL repeat-containing protein</fullName>
    </recommendedName>
</protein>
<evidence type="ECO:0000313" key="4">
    <source>
        <dbReference type="EMBL" id="CAF1138492.1"/>
    </source>
</evidence>
<evidence type="ECO:0000313" key="6">
    <source>
        <dbReference type="Proteomes" id="UP000663828"/>
    </source>
</evidence>
<dbReference type="CDD" id="cd05819">
    <property type="entry name" value="NHL"/>
    <property type="match status" value="1"/>
</dbReference>
<dbReference type="InterPro" id="IPR011042">
    <property type="entry name" value="6-blade_b-propeller_TolB-like"/>
</dbReference>
<feature type="chain" id="PRO_5036225785" description="NHL repeat-containing protein" evidence="3">
    <location>
        <begin position="18"/>
        <end position="469"/>
    </location>
</feature>
<dbReference type="AlphaFoldDB" id="A0A814RT72"/>
<keyword evidence="6" id="KW-1185">Reference proteome</keyword>
<dbReference type="OrthoDB" id="654191at2759"/>
<dbReference type="EMBL" id="CAJNOR010001412">
    <property type="protein sequence ID" value="CAF1138492.1"/>
    <property type="molecule type" value="Genomic_DNA"/>
</dbReference>
<comment type="caution">
    <text evidence="4">The sequence shown here is derived from an EMBL/GenBank/DDBJ whole genome shotgun (WGS) entry which is preliminary data.</text>
</comment>
<evidence type="ECO:0000256" key="3">
    <source>
        <dbReference type="SAM" id="SignalP"/>
    </source>
</evidence>
<dbReference type="PANTHER" id="PTHR24104:SF25">
    <property type="entry name" value="PROTEIN LIN-41"/>
    <property type="match status" value="1"/>
</dbReference>
<dbReference type="Pfam" id="PF01436">
    <property type="entry name" value="NHL"/>
    <property type="match status" value="1"/>
</dbReference>
<proteinExistence type="predicted"/>
<gene>
    <name evidence="5" type="ORF">EDS130_LOCUS37402</name>
    <name evidence="4" type="ORF">XAT740_LOCUS20286</name>
</gene>
<sequence length="469" mass="51575">MKIWILITIMAIQHELGISLNQSKLSSCAKWSDVAVTFADQSCIGLQPTGIFINSQNNIFVTERQYGQILVWYNESSHCNETLMTNVTDSWSLFGTENNDIYIDNGLHKNRVERWLWNSSASKSVMETSSSCTGLFADIDNNLYCSSAETHSIYKLEHNSSTLLPRVIAGTGCPGPLMNMLGHPYGIFVDKDFRLHVADSHNNRIQCFGRGETNGITIAGFGAEVVLILARPTSIVLDGDDYMFIVDSGNHRIIRLVPSGFECLLGCTGTTGTAPNQLTHPHAMAFDKNGNIFVTDSGNHRIQKLHLTRNTCHSLTLAGVQLNLNPTLLPSGWSLCYSATYATAMGTSSLPMILSSCNRTNLLLGCRPVGKVNLTIAAIGHRNDVLYNCGSLSSCTHIANGVGWYYSDSYSWGFVSGCDNVIRNHCDTESTNAIYRLCWHTKNDGGYRCGLATGLNGNTLWEKVIYHTN</sequence>
<dbReference type="SUPFAM" id="SSF101898">
    <property type="entry name" value="NHL repeat"/>
    <property type="match status" value="2"/>
</dbReference>
<evidence type="ECO:0000256" key="2">
    <source>
        <dbReference type="PROSITE-ProRule" id="PRU00504"/>
    </source>
</evidence>
<dbReference type="Gene3D" id="2.120.10.30">
    <property type="entry name" value="TolB, C-terminal domain"/>
    <property type="match status" value="2"/>
</dbReference>
<keyword evidence="3" id="KW-0732">Signal</keyword>
<evidence type="ECO:0000256" key="1">
    <source>
        <dbReference type="ARBA" id="ARBA00022737"/>
    </source>
</evidence>
<dbReference type="GO" id="GO:0008270">
    <property type="term" value="F:zinc ion binding"/>
    <property type="evidence" value="ECO:0007669"/>
    <property type="project" value="UniProtKB-KW"/>
</dbReference>
<feature type="signal peptide" evidence="3">
    <location>
        <begin position="1"/>
        <end position="17"/>
    </location>
</feature>
<evidence type="ECO:0008006" key="7">
    <source>
        <dbReference type="Google" id="ProtNLM"/>
    </source>
</evidence>
<keyword evidence="1" id="KW-0677">Repeat</keyword>
<dbReference type="Proteomes" id="UP000663828">
    <property type="component" value="Unassembled WGS sequence"/>
</dbReference>
<dbReference type="InterPro" id="IPR050952">
    <property type="entry name" value="TRIM-NHL_E3_ligases"/>
</dbReference>
<dbReference type="PANTHER" id="PTHR24104">
    <property type="entry name" value="E3 UBIQUITIN-PROTEIN LIGASE NHLRC1-RELATED"/>
    <property type="match status" value="1"/>
</dbReference>